<sequence>MLNTVSIITSPANLLMSKIHNSKLRMPFIVAQGEWDQWFDKATDVEAVKAMMRPYQDGILQSHGISKLITSRSENSNLPNVQNPFSNDLFG</sequence>
<dbReference type="Gene3D" id="3.90.1680.10">
    <property type="entry name" value="SOS response associated peptidase-like"/>
    <property type="match status" value="1"/>
</dbReference>
<gene>
    <name evidence="1" type="ORF">CJD36_019200</name>
</gene>
<keyword evidence="2" id="KW-1185">Reference proteome</keyword>
<accession>A0A2S7SS51</accession>
<proteinExistence type="predicted"/>
<dbReference type="AlphaFoldDB" id="A0A2S7SS51"/>
<dbReference type="Pfam" id="PF02586">
    <property type="entry name" value="SRAP"/>
    <property type="match status" value="1"/>
</dbReference>
<evidence type="ECO:0000313" key="1">
    <source>
        <dbReference type="EMBL" id="PQJ09376.1"/>
    </source>
</evidence>
<protein>
    <recommendedName>
        <fullName evidence="3">Abasic site processing protein</fullName>
    </recommendedName>
</protein>
<dbReference type="GO" id="GO:0003697">
    <property type="term" value="F:single-stranded DNA binding"/>
    <property type="evidence" value="ECO:0007669"/>
    <property type="project" value="InterPro"/>
</dbReference>
<dbReference type="GO" id="GO:0106300">
    <property type="term" value="P:protein-DNA covalent cross-linking repair"/>
    <property type="evidence" value="ECO:0007669"/>
    <property type="project" value="InterPro"/>
</dbReference>
<dbReference type="SUPFAM" id="SSF143081">
    <property type="entry name" value="BB1717-like"/>
    <property type="match status" value="1"/>
</dbReference>
<dbReference type="InterPro" id="IPR003738">
    <property type="entry name" value="SRAP"/>
</dbReference>
<comment type="caution">
    <text evidence="1">The sequence shown here is derived from an EMBL/GenBank/DDBJ whole genome shotgun (WGS) entry which is preliminary data.</text>
</comment>
<dbReference type="InterPro" id="IPR036590">
    <property type="entry name" value="SRAP-like"/>
</dbReference>
<evidence type="ECO:0008006" key="3">
    <source>
        <dbReference type="Google" id="ProtNLM"/>
    </source>
</evidence>
<dbReference type="OrthoDB" id="9782620at2"/>
<evidence type="ECO:0000313" key="2">
    <source>
        <dbReference type="Proteomes" id="UP000239872"/>
    </source>
</evidence>
<dbReference type="Proteomes" id="UP000239872">
    <property type="component" value="Unassembled WGS sequence"/>
</dbReference>
<name>A0A2S7SS51_9BACT</name>
<organism evidence="1 2">
    <name type="scientific">Flavipsychrobacter stenotrophus</name>
    <dbReference type="NCBI Taxonomy" id="2077091"/>
    <lineage>
        <taxon>Bacteria</taxon>
        <taxon>Pseudomonadati</taxon>
        <taxon>Bacteroidota</taxon>
        <taxon>Chitinophagia</taxon>
        <taxon>Chitinophagales</taxon>
        <taxon>Chitinophagaceae</taxon>
        <taxon>Flavipsychrobacter</taxon>
    </lineage>
</organism>
<reference evidence="1 2" key="1">
    <citation type="submission" date="2018-01" db="EMBL/GenBank/DDBJ databases">
        <title>A novel member of the phylum Bacteroidetes isolated from glacier ice.</title>
        <authorList>
            <person name="Liu Q."/>
            <person name="Xin Y.-H."/>
        </authorList>
    </citation>
    <scope>NUCLEOTIDE SEQUENCE [LARGE SCALE GENOMIC DNA]</scope>
    <source>
        <strain evidence="1 2">RB1R16</strain>
    </source>
</reference>
<dbReference type="EMBL" id="PPSL01000006">
    <property type="protein sequence ID" value="PQJ09376.1"/>
    <property type="molecule type" value="Genomic_DNA"/>
</dbReference>